<sequence>MSYQGDDLLIISSTRPPIPPNLESHLSIPLFTPSIATGHHLWHISAVFFSNTFFFFFLRCELKCAYCIWLSIDDDHLADFIFFLLFLTYRCVQ</sequence>
<accession>A0A2J5HFF0</accession>
<dbReference type="EMBL" id="KZ559642">
    <property type="protein sequence ID" value="PLN75612.1"/>
    <property type="molecule type" value="Genomic_DNA"/>
</dbReference>
<evidence type="ECO:0000313" key="2">
    <source>
        <dbReference type="EMBL" id="PLN75612.1"/>
    </source>
</evidence>
<reference evidence="3" key="1">
    <citation type="submission" date="2017-12" db="EMBL/GenBank/DDBJ databases">
        <authorList>
            <consortium name="DOE Joint Genome Institute"/>
            <person name="Mondo S.J."/>
            <person name="Kjaerbolling I."/>
            <person name="Vesth T.C."/>
            <person name="Frisvad J.C."/>
            <person name="Nybo J.L."/>
            <person name="Theobald S."/>
            <person name="Kuo A."/>
            <person name="Bowyer P."/>
            <person name="Matsuda Y."/>
            <person name="Lyhne E.K."/>
            <person name="Kogle M.E."/>
            <person name="Clum A."/>
            <person name="Lipzen A."/>
            <person name="Salamov A."/>
            <person name="Ngan C.Y."/>
            <person name="Daum C."/>
            <person name="Chiniquy J."/>
            <person name="Barry K."/>
            <person name="LaButti K."/>
            <person name="Haridas S."/>
            <person name="Simmons B.A."/>
            <person name="Magnuson J.K."/>
            <person name="Mortensen U.H."/>
            <person name="Larsen T.O."/>
            <person name="Grigoriev I.V."/>
            <person name="Baker S.E."/>
            <person name="Andersen M.R."/>
            <person name="Nordberg H.P."/>
            <person name="Cantor M.N."/>
            <person name="Hua S.X."/>
        </authorList>
    </citation>
    <scope>NUCLEOTIDE SEQUENCE [LARGE SCALE GENOMIC DNA]</scope>
    <source>
        <strain evidence="3">IBT 19404</strain>
    </source>
</reference>
<protein>
    <submittedName>
        <fullName evidence="2">Uncharacterized protein</fullName>
    </submittedName>
</protein>
<feature type="transmembrane region" description="Helical" evidence="1">
    <location>
        <begin position="40"/>
        <end position="58"/>
    </location>
</feature>
<evidence type="ECO:0000256" key="1">
    <source>
        <dbReference type="SAM" id="Phobius"/>
    </source>
</evidence>
<keyword evidence="1" id="KW-1133">Transmembrane helix</keyword>
<name>A0A2J5HFF0_9EURO</name>
<organism evidence="2 3">
    <name type="scientific">Aspergillus taichungensis</name>
    <dbReference type="NCBI Taxonomy" id="482145"/>
    <lineage>
        <taxon>Eukaryota</taxon>
        <taxon>Fungi</taxon>
        <taxon>Dikarya</taxon>
        <taxon>Ascomycota</taxon>
        <taxon>Pezizomycotina</taxon>
        <taxon>Eurotiomycetes</taxon>
        <taxon>Eurotiomycetidae</taxon>
        <taxon>Eurotiales</taxon>
        <taxon>Aspergillaceae</taxon>
        <taxon>Aspergillus</taxon>
        <taxon>Aspergillus subgen. Circumdati</taxon>
    </lineage>
</organism>
<keyword evidence="1" id="KW-0812">Transmembrane</keyword>
<dbReference type="AlphaFoldDB" id="A0A2J5HFF0"/>
<dbReference type="OrthoDB" id="2272012at2759"/>
<evidence type="ECO:0000313" key="3">
    <source>
        <dbReference type="Proteomes" id="UP000235023"/>
    </source>
</evidence>
<keyword evidence="3" id="KW-1185">Reference proteome</keyword>
<keyword evidence="1" id="KW-0472">Membrane</keyword>
<gene>
    <name evidence="2" type="ORF">BDW42DRAFT_33857</name>
</gene>
<dbReference type="Proteomes" id="UP000235023">
    <property type="component" value="Unassembled WGS sequence"/>
</dbReference>
<proteinExistence type="predicted"/>